<dbReference type="OrthoDB" id="2873040at2"/>
<dbReference type="RefSeq" id="WP_007086467.1">
    <property type="nucleotide sequence ID" value="NZ_AJLS01000122.1"/>
</dbReference>
<reference evidence="2 3" key="1">
    <citation type="journal article" date="2012" name="Front. Microbiol.">
        <title>Redundancy and modularity in membrane-associated dissimilatory nitrate reduction in Bacillus.</title>
        <authorList>
            <person name="Heylen K."/>
            <person name="Keltjens J."/>
        </authorList>
    </citation>
    <scope>NUCLEOTIDE SEQUENCE [LARGE SCALE GENOMIC DNA]</scope>
    <source>
        <strain evidence="3">LMG 21833T</strain>
    </source>
</reference>
<proteinExistence type="predicted"/>
<sequence>MNEKRTCRICGDSKEIGDFEKDSRCEGLYTTRCRVCKLKSADKANHAFYKLKQRAEADDHKVEVTLEEVKALFETFDGHCIYCGAKEDPDGPTFHLEHIYARSQGGRNHISNLVISCPTCNAKKGAKPVVDYFFANRDRFGDKNFTLLAYYVAITSRQPVEEIVFGMVNQYADYKTQKIWTDLSK</sequence>
<dbReference type="InterPro" id="IPR002711">
    <property type="entry name" value="HNH"/>
</dbReference>
<dbReference type="EMBL" id="AJLS01000122">
    <property type="protein sequence ID" value="EKN66035.1"/>
    <property type="molecule type" value="Genomic_DNA"/>
</dbReference>
<dbReference type="GO" id="GO:0008270">
    <property type="term" value="F:zinc ion binding"/>
    <property type="evidence" value="ECO:0007669"/>
    <property type="project" value="InterPro"/>
</dbReference>
<organism evidence="2 3">
    <name type="scientific">Neobacillus bataviensis LMG 21833</name>
    <dbReference type="NCBI Taxonomy" id="1117379"/>
    <lineage>
        <taxon>Bacteria</taxon>
        <taxon>Bacillati</taxon>
        <taxon>Bacillota</taxon>
        <taxon>Bacilli</taxon>
        <taxon>Bacillales</taxon>
        <taxon>Bacillaceae</taxon>
        <taxon>Neobacillus</taxon>
    </lineage>
</organism>
<dbReference type="eggNOG" id="COG1403">
    <property type="taxonomic scope" value="Bacteria"/>
</dbReference>
<gene>
    <name evidence="2" type="ORF">BABA_17367</name>
</gene>
<evidence type="ECO:0000313" key="2">
    <source>
        <dbReference type="EMBL" id="EKN66035.1"/>
    </source>
</evidence>
<evidence type="ECO:0000313" key="3">
    <source>
        <dbReference type="Proteomes" id="UP000006316"/>
    </source>
</evidence>
<dbReference type="AlphaFoldDB" id="K6C4J9"/>
<dbReference type="CDD" id="cd00085">
    <property type="entry name" value="HNHc"/>
    <property type="match status" value="1"/>
</dbReference>
<evidence type="ECO:0000259" key="1">
    <source>
        <dbReference type="SMART" id="SM00507"/>
    </source>
</evidence>
<dbReference type="PANTHER" id="PTHR33877">
    <property type="entry name" value="SLL1193 PROTEIN"/>
    <property type="match status" value="1"/>
</dbReference>
<dbReference type="InterPro" id="IPR003615">
    <property type="entry name" value="HNH_nuc"/>
</dbReference>
<keyword evidence="3" id="KW-1185">Reference proteome</keyword>
<feature type="domain" description="HNH nuclease" evidence="1">
    <location>
        <begin position="68"/>
        <end position="122"/>
    </location>
</feature>
<dbReference type="GO" id="GO:0004519">
    <property type="term" value="F:endonuclease activity"/>
    <property type="evidence" value="ECO:0007669"/>
    <property type="project" value="UniProtKB-KW"/>
</dbReference>
<dbReference type="GO" id="GO:0003676">
    <property type="term" value="F:nucleic acid binding"/>
    <property type="evidence" value="ECO:0007669"/>
    <property type="project" value="InterPro"/>
</dbReference>
<dbReference type="PATRIC" id="fig|1117379.3.peg.3600"/>
<keyword evidence="2" id="KW-0255">Endonuclease</keyword>
<name>K6C4J9_9BACI</name>
<dbReference type="Gene3D" id="1.10.30.50">
    <property type="match status" value="1"/>
</dbReference>
<dbReference type="PANTHER" id="PTHR33877:SF2">
    <property type="entry name" value="OS07G0170200 PROTEIN"/>
    <property type="match status" value="1"/>
</dbReference>
<keyword evidence="2" id="KW-0540">Nuclease</keyword>
<comment type="caution">
    <text evidence="2">The sequence shown here is derived from an EMBL/GenBank/DDBJ whole genome shotgun (WGS) entry which is preliminary data.</text>
</comment>
<accession>K6C4J9</accession>
<dbReference type="InterPro" id="IPR052892">
    <property type="entry name" value="NA-targeting_endonuclease"/>
</dbReference>
<keyword evidence="2" id="KW-0378">Hydrolase</keyword>
<dbReference type="SMART" id="SM00507">
    <property type="entry name" value="HNHc"/>
    <property type="match status" value="1"/>
</dbReference>
<dbReference type="Proteomes" id="UP000006316">
    <property type="component" value="Unassembled WGS sequence"/>
</dbReference>
<protein>
    <submittedName>
        <fullName evidence="2">HNH endonuclease</fullName>
    </submittedName>
</protein>
<dbReference type="STRING" id="1117379.BABA_17367"/>
<dbReference type="Pfam" id="PF01844">
    <property type="entry name" value="HNH"/>
    <property type="match status" value="1"/>
</dbReference>